<name>A0A5B7GIR8_PORTR</name>
<organism evidence="2 3">
    <name type="scientific">Portunus trituberculatus</name>
    <name type="common">Swimming crab</name>
    <name type="synonym">Neptunus trituberculatus</name>
    <dbReference type="NCBI Taxonomy" id="210409"/>
    <lineage>
        <taxon>Eukaryota</taxon>
        <taxon>Metazoa</taxon>
        <taxon>Ecdysozoa</taxon>
        <taxon>Arthropoda</taxon>
        <taxon>Crustacea</taxon>
        <taxon>Multicrustacea</taxon>
        <taxon>Malacostraca</taxon>
        <taxon>Eumalacostraca</taxon>
        <taxon>Eucarida</taxon>
        <taxon>Decapoda</taxon>
        <taxon>Pleocyemata</taxon>
        <taxon>Brachyura</taxon>
        <taxon>Eubrachyura</taxon>
        <taxon>Portunoidea</taxon>
        <taxon>Portunidae</taxon>
        <taxon>Portuninae</taxon>
        <taxon>Portunus</taxon>
    </lineage>
</organism>
<comment type="caution">
    <text evidence="2">The sequence shown here is derived from an EMBL/GenBank/DDBJ whole genome shotgun (WGS) entry which is preliminary data.</text>
</comment>
<accession>A0A5B7GIR8</accession>
<protein>
    <submittedName>
        <fullName evidence="2">Uncharacterized protein</fullName>
    </submittedName>
</protein>
<evidence type="ECO:0000313" key="3">
    <source>
        <dbReference type="Proteomes" id="UP000324222"/>
    </source>
</evidence>
<feature type="region of interest" description="Disordered" evidence="1">
    <location>
        <begin position="16"/>
        <end position="104"/>
    </location>
</feature>
<feature type="compositionally biased region" description="Basic and acidic residues" evidence="1">
    <location>
        <begin position="28"/>
        <end position="55"/>
    </location>
</feature>
<proteinExistence type="predicted"/>
<evidence type="ECO:0000313" key="2">
    <source>
        <dbReference type="EMBL" id="MPC56414.1"/>
    </source>
</evidence>
<gene>
    <name evidence="2" type="ORF">E2C01_050374</name>
</gene>
<feature type="compositionally biased region" description="Basic and acidic residues" evidence="1">
    <location>
        <begin position="63"/>
        <end position="90"/>
    </location>
</feature>
<dbReference type="Proteomes" id="UP000324222">
    <property type="component" value="Unassembled WGS sequence"/>
</dbReference>
<reference evidence="2 3" key="1">
    <citation type="submission" date="2019-05" db="EMBL/GenBank/DDBJ databases">
        <title>Another draft genome of Portunus trituberculatus and its Hox gene families provides insights of decapod evolution.</title>
        <authorList>
            <person name="Jeong J.-H."/>
            <person name="Song I."/>
            <person name="Kim S."/>
            <person name="Choi T."/>
            <person name="Kim D."/>
            <person name="Ryu S."/>
            <person name="Kim W."/>
        </authorList>
    </citation>
    <scope>NUCLEOTIDE SEQUENCE [LARGE SCALE GENOMIC DNA]</scope>
    <source>
        <tissue evidence="2">Muscle</tissue>
    </source>
</reference>
<dbReference type="AlphaFoldDB" id="A0A5B7GIR8"/>
<evidence type="ECO:0000256" key="1">
    <source>
        <dbReference type="SAM" id="MobiDB-lite"/>
    </source>
</evidence>
<sequence>MGKWWGWSSFPYRSCIKANPKLPPRKRERWETRGALEETWRESARTVQKERKEGGKNLGVLEDGGKSRDGRDEREGAREREERRGQRDDLGQVSPWTPGSHTTLCLKPRPGEVMVNCAGKMLRRRMKYCPSEECK</sequence>
<keyword evidence="3" id="KW-1185">Reference proteome</keyword>
<feature type="compositionally biased region" description="Polar residues" evidence="1">
    <location>
        <begin position="94"/>
        <end position="103"/>
    </location>
</feature>
<dbReference type="EMBL" id="VSRR010013921">
    <property type="protein sequence ID" value="MPC56414.1"/>
    <property type="molecule type" value="Genomic_DNA"/>
</dbReference>